<protein>
    <submittedName>
        <fullName evidence="1">Uncharacterized protein</fullName>
    </submittedName>
</protein>
<comment type="caution">
    <text evidence="1">The sequence shown here is derived from an EMBL/GenBank/DDBJ whole genome shotgun (WGS) entry which is preliminary data.</text>
</comment>
<keyword evidence="2" id="KW-1185">Reference proteome</keyword>
<dbReference type="EMBL" id="JAGGKE010000017">
    <property type="protein sequence ID" value="MBP1903171.1"/>
    <property type="molecule type" value="Genomic_DNA"/>
</dbReference>
<dbReference type="OrthoDB" id="377493at2157"/>
<sequence length="63" mass="6719">MSEDDAVPRGFLVVDDHVLDILSGMDGKVLSILRVAFSVSANILLQSRTSGTLRRLCPASSTS</sequence>
<organism evidence="1 2">
    <name type="scientific">Halorubrum trapanicum</name>
    <dbReference type="NCBI Taxonomy" id="29284"/>
    <lineage>
        <taxon>Archaea</taxon>
        <taxon>Methanobacteriati</taxon>
        <taxon>Methanobacteriota</taxon>
        <taxon>Stenosarchaea group</taxon>
        <taxon>Halobacteria</taxon>
        <taxon>Halobacteriales</taxon>
        <taxon>Haloferacaceae</taxon>
        <taxon>Halorubrum</taxon>
    </lineage>
</organism>
<dbReference type="AlphaFoldDB" id="A0A8J7R9J2"/>
<accession>A0A8J7R9J2</accession>
<evidence type="ECO:0000313" key="1">
    <source>
        <dbReference type="EMBL" id="MBP1903171.1"/>
    </source>
</evidence>
<dbReference type="Proteomes" id="UP000770586">
    <property type="component" value="Unassembled WGS sequence"/>
</dbReference>
<proteinExistence type="predicted"/>
<name>A0A8J7R9J2_9EURY</name>
<reference evidence="1 2" key="1">
    <citation type="submission" date="2021-03" db="EMBL/GenBank/DDBJ databases">
        <title>Genomic Encyclopedia of Type Strains, Phase IV (KMG-IV): sequencing the most valuable type-strain genomes for metagenomic binning, comparative biology and taxonomic classification.</title>
        <authorList>
            <person name="Goeker M."/>
        </authorList>
    </citation>
    <scope>NUCLEOTIDE SEQUENCE [LARGE SCALE GENOMIC DNA]</scope>
    <source>
        <strain evidence="1 2">DSM 12287</strain>
    </source>
</reference>
<evidence type="ECO:0000313" key="2">
    <source>
        <dbReference type="Proteomes" id="UP000770586"/>
    </source>
</evidence>
<gene>
    <name evidence="1" type="ORF">J2744_002875</name>
</gene>